<name>A0ABQ4X4W6_9ASTR</name>
<evidence type="ECO:0000313" key="3">
    <source>
        <dbReference type="Proteomes" id="UP001151760"/>
    </source>
</evidence>
<evidence type="ECO:0000256" key="1">
    <source>
        <dbReference type="SAM" id="MobiDB-lite"/>
    </source>
</evidence>
<reference evidence="2" key="2">
    <citation type="submission" date="2022-01" db="EMBL/GenBank/DDBJ databases">
        <authorList>
            <person name="Yamashiro T."/>
            <person name="Shiraishi A."/>
            <person name="Satake H."/>
            <person name="Nakayama K."/>
        </authorList>
    </citation>
    <scope>NUCLEOTIDE SEQUENCE</scope>
</reference>
<evidence type="ECO:0000313" key="2">
    <source>
        <dbReference type="EMBL" id="GJS60093.1"/>
    </source>
</evidence>
<reference evidence="2" key="1">
    <citation type="journal article" date="2022" name="Int. J. Mol. Sci.">
        <title>Draft Genome of Tanacetum Coccineum: Genomic Comparison of Closely Related Tanacetum-Family Plants.</title>
        <authorList>
            <person name="Yamashiro T."/>
            <person name="Shiraishi A."/>
            <person name="Nakayama K."/>
            <person name="Satake H."/>
        </authorList>
    </citation>
    <scope>NUCLEOTIDE SEQUENCE</scope>
</reference>
<accession>A0ABQ4X4W6</accession>
<organism evidence="2 3">
    <name type="scientific">Tanacetum coccineum</name>
    <dbReference type="NCBI Taxonomy" id="301880"/>
    <lineage>
        <taxon>Eukaryota</taxon>
        <taxon>Viridiplantae</taxon>
        <taxon>Streptophyta</taxon>
        <taxon>Embryophyta</taxon>
        <taxon>Tracheophyta</taxon>
        <taxon>Spermatophyta</taxon>
        <taxon>Magnoliopsida</taxon>
        <taxon>eudicotyledons</taxon>
        <taxon>Gunneridae</taxon>
        <taxon>Pentapetalae</taxon>
        <taxon>asterids</taxon>
        <taxon>campanulids</taxon>
        <taxon>Asterales</taxon>
        <taxon>Asteraceae</taxon>
        <taxon>Asteroideae</taxon>
        <taxon>Anthemideae</taxon>
        <taxon>Anthemidinae</taxon>
        <taxon>Tanacetum</taxon>
    </lineage>
</organism>
<comment type="caution">
    <text evidence="2">The sequence shown here is derived from an EMBL/GenBank/DDBJ whole genome shotgun (WGS) entry which is preliminary data.</text>
</comment>
<proteinExistence type="predicted"/>
<sequence>MPRYDINTLAKKFKETLKEVDPIMVNQITNQNMKDNLPQLVVEGIKLEREMTKADFSSMVADAIEKEQERTRAELSSQVSYDIASNVPLQVDAFLKNYMNNTILHVHPTLSISSSIPDLQHQLYLQMRDDEQAQHVDFAVWIALKYKYKKPSSHVEPYGVDAFRRQDHEDHYDDDARPEGEISAKKQRTSKKDYDPWSKDQGIDDDEVPSKEVTPDFLAESWILTSDDKKRMQDTLNDMMRSYCDSGEEHAYHLDQMKRYMENHIVWVSRTKELTKQVPVDPSLLYQGFDRNSNAPPRYLSNKDLFYLKYGNSEERKYVLSLHKIHAISFPDQDHKELKSRWVRKVIKRFKLEAHEKIVEVIKIQYDQCHGQEFIKEVIVRRADGTMSSFPELDYKYLNKNHSKDLYMMCLNGKIEHLRNELIKTLIIFIRSSVIWERVHDYQLGMESYQIKVNLTAPKLTFPGIEEKTPYSITTLLFVGLIYKNSKKEKRIMDIDEIPKFCDATLKRVLEKGKKINLDVKHGYAKPVLSDQDAKLMRFFETYIQDHLKHPDQMIQ</sequence>
<protein>
    <submittedName>
        <fullName evidence="2">Uncharacterized protein</fullName>
    </submittedName>
</protein>
<keyword evidence="3" id="KW-1185">Reference proteome</keyword>
<feature type="region of interest" description="Disordered" evidence="1">
    <location>
        <begin position="170"/>
        <end position="210"/>
    </location>
</feature>
<gene>
    <name evidence="2" type="ORF">Tco_0654877</name>
</gene>
<dbReference type="Proteomes" id="UP001151760">
    <property type="component" value="Unassembled WGS sequence"/>
</dbReference>
<dbReference type="EMBL" id="BQNB010009198">
    <property type="protein sequence ID" value="GJS60093.1"/>
    <property type="molecule type" value="Genomic_DNA"/>
</dbReference>